<protein>
    <submittedName>
        <fullName evidence="2">Uncharacterized protein</fullName>
    </submittedName>
</protein>
<evidence type="ECO:0000313" key="3">
    <source>
        <dbReference type="Proteomes" id="UP000241899"/>
    </source>
</evidence>
<gene>
    <name evidence="2" type="ORF">C5F46_09120</name>
</gene>
<name>A0A2T4JIB4_9RHOB</name>
<feature type="transmembrane region" description="Helical" evidence="1">
    <location>
        <begin position="53"/>
        <end position="73"/>
    </location>
</feature>
<evidence type="ECO:0000313" key="2">
    <source>
        <dbReference type="EMBL" id="PTE17527.1"/>
    </source>
</evidence>
<dbReference type="RefSeq" id="WP_107325044.1">
    <property type="nucleotide sequence ID" value="NZ_NHSP01000030.1"/>
</dbReference>
<keyword evidence="1" id="KW-1133">Transmembrane helix</keyword>
<keyword evidence="1" id="KW-0812">Transmembrane</keyword>
<organism evidence="2 3">
    <name type="scientific">Phaeovulum veldkampii DSM 11550</name>
    <dbReference type="NCBI Taxonomy" id="1185920"/>
    <lineage>
        <taxon>Bacteria</taxon>
        <taxon>Pseudomonadati</taxon>
        <taxon>Pseudomonadota</taxon>
        <taxon>Alphaproteobacteria</taxon>
        <taxon>Rhodobacterales</taxon>
        <taxon>Paracoccaceae</taxon>
        <taxon>Phaeovulum</taxon>
    </lineage>
</organism>
<dbReference type="EMBL" id="PZKF01000017">
    <property type="protein sequence ID" value="PTE17527.1"/>
    <property type="molecule type" value="Genomic_DNA"/>
</dbReference>
<proteinExistence type="predicted"/>
<reference evidence="2 3" key="1">
    <citation type="submission" date="2018-03" db="EMBL/GenBank/DDBJ databases">
        <title>Rhodobacter veldkampii.</title>
        <authorList>
            <person name="Meyer T.E."/>
            <person name="Miller S."/>
            <person name="Lodha T."/>
            <person name="Gandham S."/>
            <person name="Chintalapati S."/>
            <person name="Chintalapati V.R."/>
        </authorList>
    </citation>
    <scope>NUCLEOTIDE SEQUENCE [LARGE SCALE GENOMIC DNA]</scope>
    <source>
        <strain evidence="2 3">DSM 11550</strain>
    </source>
</reference>
<dbReference type="OrthoDB" id="7866534at2"/>
<dbReference type="AlphaFoldDB" id="A0A2T4JIB4"/>
<keyword evidence="3" id="KW-1185">Reference proteome</keyword>
<sequence>MTNRNMKNFEDRLKRIDQIHSAGGAFEASGALGRAYFETVSAKPRRRQWMRPLALILGGFVLFKGGLLAHLGFETYVGRLAHLQQGSVLERAGAWAMAPDGVTLWLAELFRPLIG</sequence>
<dbReference type="Proteomes" id="UP000241899">
    <property type="component" value="Unassembled WGS sequence"/>
</dbReference>
<keyword evidence="1" id="KW-0472">Membrane</keyword>
<accession>A0A2T4JIB4</accession>
<comment type="caution">
    <text evidence="2">The sequence shown here is derived from an EMBL/GenBank/DDBJ whole genome shotgun (WGS) entry which is preliminary data.</text>
</comment>
<evidence type="ECO:0000256" key="1">
    <source>
        <dbReference type="SAM" id="Phobius"/>
    </source>
</evidence>